<feature type="signal peptide" evidence="1">
    <location>
        <begin position="1"/>
        <end position="18"/>
    </location>
</feature>
<proteinExistence type="predicted"/>
<name>A0A7X0J184_9SPHI</name>
<gene>
    <name evidence="2" type="ORF">HDF25_001094</name>
</gene>
<evidence type="ECO:0008006" key="4">
    <source>
        <dbReference type="Google" id="ProtNLM"/>
    </source>
</evidence>
<evidence type="ECO:0000313" key="3">
    <source>
        <dbReference type="Proteomes" id="UP000521017"/>
    </source>
</evidence>
<sequence>MKRIILFMMLVASISVKAQKGIVYSPLFPTYKNDITIYSDSLLQSPISLAIYKLVRVKLIDWHNGVWTAKYDDWDTQNEKIAFIKENNFVKEPNYRSILEGYNPKAKAEHKKYLLGLINKYGKYWGNVVFDGVPKIGMTQEMFLLCQKWPDKINRTQTAKTISEQWVYHYGQFGTKYYYFTNGKLTTIQD</sequence>
<evidence type="ECO:0000256" key="1">
    <source>
        <dbReference type="SAM" id="SignalP"/>
    </source>
</evidence>
<protein>
    <recommendedName>
        <fullName evidence="4">WG repeat protein</fullName>
    </recommendedName>
</protein>
<accession>A0A7X0J184</accession>
<dbReference type="Proteomes" id="UP000521017">
    <property type="component" value="Unassembled WGS sequence"/>
</dbReference>
<reference evidence="2 3" key="1">
    <citation type="submission" date="2020-08" db="EMBL/GenBank/DDBJ databases">
        <title>Genomic Encyclopedia of Type Strains, Phase IV (KMG-V): Genome sequencing to study the core and pangenomes of soil and plant-associated prokaryotes.</title>
        <authorList>
            <person name="Whitman W."/>
        </authorList>
    </citation>
    <scope>NUCLEOTIDE SEQUENCE [LARGE SCALE GENOMIC DNA]</scope>
    <source>
        <strain evidence="2 3">M2T3</strain>
    </source>
</reference>
<evidence type="ECO:0000313" key="2">
    <source>
        <dbReference type="EMBL" id="MBB6498953.1"/>
    </source>
</evidence>
<dbReference type="EMBL" id="JACHCC010000003">
    <property type="protein sequence ID" value="MBB6498953.1"/>
    <property type="molecule type" value="Genomic_DNA"/>
</dbReference>
<feature type="chain" id="PRO_5031037414" description="WG repeat protein" evidence="1">
    <location>
        <begin position="19"/>
        <end position="190"/>
    </location>
</feature>
<comment type="caution">
    <text evidence="2">The sequence shown here is derived from an EMBL/GenBank/DDBJ whole genome shotgun (WGS) entry which is preliminary data.</text>
</comment>
<keyword evidence="1" id="KW-0732">Signal</keyword>
<dbReference type="AlphaFoldDB" id="A0A7X0J184"/>
<organism evidence="2 3">
    <name type="scientific">Pedobacter cryoconitis</name>
    <dbReference type="NCBI Taxonomy" id="188932"/>
    <lineage>
        <taxon>Bacteria</taxon>
        <taxon>Pseudomonadati</taxon>
        <taxon>Bacteroidota</taxon>
        <taxon>Sphingobacteriia</taxon>
        <taxon>Sphingobacteriales</taxon>
        <taxon>Sphingobacteriaceae</taxon>
        <taxon>Pedobacter</taxon>
    </lineage>
</organism>
<dbReference type="RefSeq" id="WP_184623559.1">
    <property type="nucleotide sequence ID" value="NZ_JACHCC010000003.1"/>
</dbReference>